<name>A0AAE9E0S5_CAEBR</name>
<reference evidence="3 4" key="1">
    <citation type="submission" date="2022-04" db="EMBL/GenBank/DDBJ databases">
        <title>Chromosome-level reference genomes for two strains of Caenorhabditis briggsae: an improved platform for comparative genomics.</title>
        <authorList>
            <person name="Stevens L."/>
            <person name="Andersen E."/>
        </authorList>
    </citation>
    <scope>NUCLEOTIDE SEQUENCE [LARGE SCALE GENOMIC DNA]</scope>
    <source>
        <strain evidence="3">VX34</strain>
        <tissue evidence="3">Whole-organism</tissue>
    </source>
</reference>
<keyword evidence="2" id="KW-0472">Membrane</keyword>
<keyword evidence="2" id="KW-0812">Transmembrane</keyword>
<evidence type="ECO:0000313" key="3">
    <source>
        <dbReference type="EMBL" id="UMM10255.1"/>
    </source>
</evidence>
<keyword evidence="4" id="KW-1185">Reference proteome</keyword>
<dbReference type="Proteomes" id="UP000829354">
    <property type="component" value="Chromosome I"/>
</dbReference>
<accession>A0AAE9E0S5</accession>
<evidence type="ECO:0000256" key="1">
    <source>
        <dbReference type="SAM" id="MobiDB-lite"/>
    </source>
</evidence>
<proteinExistence type="predicted"/>
<feature type="transmembrane region" description="Helical" evidence="2">
    <location>
        <begin position="21"/>
        <end position="45"/>
    </location>
</feature>
<evidence type="ECO:0000313" key="4">
    <source>
        <dbReference type="Proteomes" id="UP000829354"/>
    </source>
</evidence>
<protein>
    <submittedName>
        <fullName evidence="3">Uncharacterized protein</fullName>
    </submittedName>
</protein>
<keyword evidence="2" id="KW-1133">Transmembrane helix</keyword>
<dbReference type="EMBL" id="CP092620">
    <property type="protein sequence ID" value="UMM10255.1"/>
    <property type="molecule type" value="Genomic_DNA"/>
</dbReference>
<sequence>MKTDISAKAERLNESSLNSRGFYILVFSVQFLVLLICIAYCNVIMGGTIQSFVTAIGQSFVDAFTLKQIRNFVEERKMRTQQRQAVPDEPMTERGGASDEPGTSNTVDA</sequence>
<gene>
    <name evidence="3" type="ORF">L5515_000115</name>
</gene>
<dbReference type="AlphaFoldDB" id="A0AAE9E0S5"/>
<evidence type="ECO:0000256" key="2">
    <source>
        <dbReference type="SAM" id="Phobius"/>
    </source>
</evidence>
<organism evidence="3 4">
    <name type="scientific">Caenorhabditis briggsae</name>
    <dbReference type="NCBI Taxonomy" id="6238"/>
    <lineage>
        <taxon>Eukaryota</taxon>
        <taxon>Metazoa</taxon>
        <taxon>Ecdysozoa</taxon>
        <taxon>Nematoda</taxon>
        <taxon>Chromadorea</taxon>
        <taxon>Rhabditida</taxon>
        <taxon>Rhabditina</taxon>
        <taxon>Rhabditomorpha</taxon>
        <taxon>Rhabditoidea</taxon>
        <taxon>Rhabditidae</taxon>
        <taxon>Peloderinae</taxon>
        <taxon>Caenorhabditis</taxon>
    </lineage>
</organism>
<feature type="region of interest" description="Disordered" evidence="1">
    <location>
        <begin position="77"/>
        <end position="109"/>
    </location>
</feature>